<dbReference type="AlphaFoldDB" id="A0AA40DUI8"/>
<dbReference type="PROSITE" id="PS50056">
    <property type="entry name" value="TYR_PHOSPHATASE_2"/>
    <property type="match status" value="1"/>
</dbReference>
<dbReference type="InterPro" id="IPR000387">
    <property type="entry name" value="Tyr_Pase_dom"/>
</dbReference>
<protein>
    <recommendedName>
        <fullName evidence="2">protein-tyrosine-phosphatase</fullName>
        <ecNumber evidence="2">3.1.3.48</ecNumber>
    </recommendedName>
</protein>
<dbReference type="RefSeq" id="XP_060295029.1">
    <property type="nucleotide sequence ID" value="XM_060435719.1"/>
</dbReference>
<dbReference type="SMART" id="SM00195">
    <property type="entry name" value="DSPc"/>
    <property type="match status" value="1"/>
</dbReference>
<keyword evidence="4" id="KW-0904">Protein phosphatase</keyword>
<sequence length="187" mass="20627">SLTEIEPGLFLGNWASSVDVGTLMRHGITAIVSLGHGPAAAWSGPAHRKLVPASRHLFVACDDSATADLLGRLPAVCDFIDAQLGTDALSYADEPGRVLVHCSEGVSRSPTVVVAYLMRKHRSTVAAVLRDVRRRRRVVDPNRNFLEQLHLWEELQYDVWEDAACQVPKPLYRRFLESRAEMLTAAG</sequence>
<dbReference type="PANTHER" id="PTHR45848">
    <property type="entry name" value="DUAL SPECIFICITY PROTEIN PHOSPHATASE 12 FAMILY MEMBER"/>
    <property type="match status" value="1"/>
</dbReference>
<evidence type="ECO:0000256" key="4">
    <source>
        <dbReference type="ARBA" id="ARBA00022912"/>
    </source>
</evidence>
<dbReference type="GO" id="GO:0008138">
    <property type="term" value="F:protein tyrosine/serine/threonine phosphatase activity"/>
    <property type="evidence" value="ECO:0007669"/>
    <property type="project" value="TreeGrafter"/>
</dbReference>
<gene>
    <name evidence="7" type="ORF">B0T26DRAFT_600292</name>
</gene>
<evidence type="ECO:0000256" key="2">
    <source>
        <dbReference type="ARBA" id="ARBA00013064"/>
    </source>
</evidence>
<proteinExistence type="inferred from homology"/>
<reference evidence="7" key="1">
    <citation type="submission" date="2023-06" db="EMBL/GenBank/DDBJ databases">
        <title>Genome-scale phylogeny and comparative genomics of the fungal order Sordariales.</title>
        <authorList>
            <consortium name="Lawrence Berkeley National Laboratory"/>
            <person name="Hensen N."/>
            <person name="Bonometti L."/>
            <person name="Westerberg I."/>
            <person name="Brannstrom I.O."/>
            <person name="Guillou S."/>
            <person name="Cros-Aarteil S."/>
            <person name="Calhoun S."/>
            <person name="Haridas S."/>
            <person name="Kuo A."/>
            <person name="Mondo S."/>
            <person name="Pangilinan J."/>
            <person name="Riley R."/>
            <person name="LaButti K."/>
            <person name="Andreopoulos B."/>
            <person name="Lipzen A."/>
            <person name="Chen C."/>
            <person name="Yanf M."/>
            <person name="Daum C."/>
            <person name="Ng V."/>
            <person name="Clum A."/>
            <person name="Steindorff A."/>
            <person name="Ohm R."/>
            <person name="Martin F."/>
            <person name="Silar P."/>
            <person name="Natvig D."/>
            <person name="Lalanne C."/>
            <person name="Gautier V."/>
            <person name="Ament-velasquez S.L."/>
            <person name="Kruys A."/>
            <person name="Hutchinson M.I."/>
            <person name="Powell A.J."/>
            <person name="Barry K."/>
            <person name="Miller A.N."/>
            <person name="Grigoriev I.V."/>
            <person name="Debuchy R."/>
            <person name="Gladieux P."/>
            <person name="Thoren M.H."/>
            <person name="Johannesson H."/>
        </authorList>
    </citation>
    <scope>NUCLEOTIDE SEQUENCE</scope>
    <source>
        <strain evidence="7">SMH2392-1A</strain>
    </source>
</reference>
<dbReference type="InterPro" id="IPR000340">
    <property type="entry name" value="Dual-sp_phosphatase_cat-dom"/>
</dbReference>
<dbReference type="PROSITE" id="PS50054">
    <property type="entry name" value="TYR_PHOSPHATASE_DUAL"/>
    <property type="match status" value="1"/>
</dbReference>
<dbReference type="PROSITE" id="PS00383">
    <property type="entry name" value="TYR_PHOSPHATASE_1"/>
    <property type="match status" value="1"/>
</dbReference>
<dbReference type="InterPro" id="IPR020422">
    <property type="entry name" value="TYR_PHOSPHATASE_DUAL_dom"/>
</dbReference>
<dbReference type="Proteomes" id="UP001172101">
    <property type="component" value="Unassembled WGS sequence"/>
</dbReference>
<dbReference type="Pfam" id="PF00782">
    <property type="entry name" value="DSPc"/>
    <property type="match status" value="1"/>
</dbReference>
<dbReference type="InterPro" id="IPR029021">
    <property type="entry name" value="Prot-tyrosine_phosphatase-like"/>
</dbReference>
<dbReference type="PANTHER" id="PTHR45848:SF4">
    <property type="entry name" value="DUAL SPECIFICITY PROTEIN PHOSPHATASE 12"/>
    <property type="match status" value="1"/>
</dbReference>
<name>A0AA40DUI8_9PEZI</name>
<evidence type="ECO:0000256" key="3">
    <source>
        <dbReference type="ARBA" id="ARBA00022801"/>
    </source>
</evidence>
<dbReference type="CDD" id="cd14498">
    <property type="entry name" value="DSP"/>
    <property type="match status" value="1"/>
</dbReference>
<feature type="non-terminal residue" evidence="7">
    <location>
        <position position="187"/>
    </location>
</feature>
<dbReference type="SUPFAM" id="SSF52799">
    <property type="entry name" value="(Phosphotyrosine protein) phosphatases II"/>
    <property type="match status" value="1"/>
</dbReference>
<evidence type="ECO:0000259" key="6">
    <source>
        <dbReference type="PROSITE" id="PS50056"/>
    </source>
</evidence>
<dbReference type="GeneID" id="85318989"/>
<evidence type="ECO:0000256" key="1">
    <source>
        <dbReference type="ARBA" id="ARBA00008601"/>
    </source>
</evidence>
<feature type="non-terminal residue" evidence="7">
    <location>
        <position position="1"/>
    </location>
</feature>
<accession>A0AA40DUI8</accession>
<keyword evidence="8" id="KW-1185">Reference proteome</keyword>
<organism evidence="7 8">
    <name type="scientific">Lasiosphaeria miniovina</name>
    <dbReference type="NCBI Taxonomy" id="1954250"/>
    <lineage>
        <taxon>Eukaryota</taxon>
        <taxon>Fungi</taxon>
        <taxon>Dikarya</taxon>
        <taxon>Ascomycota</taxon>
        <taxon>Pezizomycotina</taxon>
        <taxon>Sordariomycetes</taxon>
        <taxon>Sordariomycetidae</taxon>
        <taxon>Sordariales</taxon>
        <taxon>Lasiosphaeriaceae</taxon>
        <taxon>Lasiosphaeria</taxon>
    </lineage>
</organism>
<evidence type="ECO:0000313" key="7">
    <source>
        <dbReference type="EMBL" id="KAK0713706.1"/>
    </source>
</evidence>
<evidence type="ECO:0000313" key="8">
    <source>
        <dbReference type="Proteomes" id="UP001172101"/>
    </source>
</evidence>
<dbReference type="EC" id="3.1.3.48" evidence="2"/>
<dbReference type="EMBL" id="JAUIRO010000005">
    <property type="protein sequence ID" value="KAK0713706.1"/>
    <property type="molecule type" value="Genomic_DNA"/>
</dbReference>
<comment type="caution">
    <text evidence="7">The sequence shown here is derived from an EMBL/GenBank/DDBJ whole genome shotgun (WGS) entry which is preliminary data.</text>
</comment>
<dbReference type="InterPro" id="IPR016130">
    <property type="entry name" value="Tyr_Pase_AS"/>
</dbReference>
<feature type="domain" description="Tyrosine specific protein phosphatases" evidence="6">
    <location>
        <begin position="77"/>
        <end position="136"/>
    </location>
</feature>
<dbReference type="GO" id="GO:0004725">
    <property type="term" value="F:protein tyrosine phosphatase activity"/>
    <property type="evidence" value="ECO:0007669"/>
    <property type="project" value="UniProtKB-EC"/>
</dbReference>
<keyword evidence="3" id="KW-0378">Hydrolase</keyword>
<dbReference type="Gene3D" id="3.90.190.10">
    <property type="entry name" value="Protein tyrosine phosphatase superfamily"/>
    <property type="match status" value="1"/>
</dbReference>
<comment type="similarity">
    <text evidence="1">Belongs to the protein-tyrosine phosphatase family. Non-receptor class dual specificity subfamily.</text>
</comment>
<feature type="domain" description="Tyrosine-protein phosphatase" evidence="5">
    <location>
        <begin position="1"/>
        <end position="158"/>
    </location>
</feature>
<evidence type="ECO:0000259" key="5">
    <source>
        <dbReference type="PROSITE" id="PS50054"/>
    </source>
</evidence>